<keyword evidence="7" id="KW-0408">Iron</keyword>
<evidence type="ECO:0000256" key="1">
    <source>
        <dbReference type="ARBA" id="ARBA00022475"/>
    </source>
</evidence>
<evidence type="ECO:0000256" key="6">
    <source>
        <dbReference type="ARBA" id="ARBA00022967"/>
    </source>
</evidence>
<keyword evidence="6" id="KW-1278">Translocase</keyword>
<dbReference type="Pfam" id="PF12838">
    <property type="entry name" value="Fer4_7"/>
    <property type="match status" value="1"/>
</dbReference>
<dbReference type="PROSITE" id="PS00198">
    <property type="entry name" value="4FE4S_FER_1"/>
    <property type="match status" value="1"/>
</dbReference>
<feature type="domain" description="4Fe-4S ferredoxin-type" evidence="13">
    <location>
        <begin position="53"/>
        <end position="82"/>
    </location>
</feature>
<dbReference type="PANTHER" id="PTHR10849">
    <property type="entry name" value="NADH DEHYDROGENASE UBIQUINONE IRON-SULFUR PROTEIN 8, MITOCHONDRIAL"/>
    <property type="match status" value="1"/>
</dbReference>
<feature type="domain" description="4Fe-4S ferredoxin-type" evidence="13">
    <location>
        <begin position="8"/>
        <end position="37"/>
    </location>
</feature>
<evidence type="ECO:0000256" key="7">
    <source>
        <dbReference type="ARBA" id="ARBA00023004"/>
    </source>
</evidence>
<organism evidence="14">
    <name type="scientific">marine metagenome</name>
    <dbReference type="NCBI Taxonomy" id="408172"/>
    <lineage>
        <taxon>unclassified sequences</taxon>
        <taxon>metagenomes</taxon>
        <taxon>ecological metagenomes</taxon>
    </lineage>
</organism>
<keyword evidence="8" id="KW-0411">Iron-sulfur</keyword>
<dbReference type="InterPro" id="IPR017896">
    <property type="entry name" value="4Fe4S_Fe-S-bd"/>
</dbReference>
<dbReference type="Gene3D" id="3.30.70.3270">
    <property type="match status" value="1"/>
</dbReference>
<dbReference type="GO" id="GO:0046872">
    <property type="term" value="F:metal ion binding"/>
    <property type="evidence" value="ECO:0007669"/>
    <property type="project" value="UniProtKB-KW"/>
</dbReference>
<evidence type="ECO:0000259" key="13">
    <source>
        <dbReference type="PROSITE" id="PS51379"/>
    </source>
</evidence>
<keyword evidence="10" id="KW-0830">Ubiquinone</keyword>
<dbReference type="InterPro" id="IPR017900">
    <property type="entry name" value="4Fe4S_Fe_S_CS"/>
</dbReference>
<protein>
    <recommendedName>
        <fullName evidence="13">4Fe-4S ferredoxin-type domain-containing protein</fullName>
    </recommendedName>
</protein>
<dbReference type="GO" id="GO:0016020">
    <property type="term" value="C:membrane"/>
    <property type="evidence" value="ECO:0007669"/>
    <property type="project" value="InterPro"/>
</dbReference>
<dbReference type="GO" id="GO:0016651">
    <property type="term" value="F:oxidoreductase activity, acting on NAD(P)H"/>
    <property type="evidence" value="ECO:0007669"/>
    <property type="project" value="InterPro"/>
</dbReference>
<keyword evidence="2" id="KW-0004">4Fe-4S</keyword>
<name>A0A381X5N9_9ZZZZ</name>
<dbReference type="GO" id="GO:0051539">
    <property type="term" value="F:4 iron, 4 sulfur cluster binding"/>
    <property type="evidence" value="ECO:0007669"/>
    <property type="project" value="UniProtKB-KW"/>
</dbReference>
<keyword evidence="5" id="KW-0677">Repeat</keyword>
<evidence type="ECO:0000256" key="9">
    <source>
        <dbReference type="ARBA" id="ARBA00023027"/>
    </source>
</evidence>
<dbReference type="EMBL" id="UINC01013842">
    <property type="protein sequence ID" value="SVA59507.1"/>
    <property type="molecule type" value="Genomic_DNA"/>
</dbReference>
<evidence type="ECO:0000256" key="8">
    <source>
        <dbReference type="ARBA" id="ARBA00023014"/>
    </source>
</evidence>
<evidence type="ECO:0000256" key="4">
    <source>
        <dbReference type="ARBA" id="ARBA00022723"/>
    </source>
</evidence>
<dbReference type="InterPro" id="IPR010226">
    <property type="entry name" value="NADH_quinone_OxRdtase_chainI"/>
</dbReference>
<dbReference type="SUPFAM" id="SSF54862">
    <property type="entry name" value="4Fe-4S ferredoxins"/>
    <property type="match status" value="1"/>
</dbReference>
<dbReference type="PANTHER" id="PTHR10849:SF24">
    <property type="entry name" value="NADH-QUINONE OXIDOREDUCTASE SUBUNIT I 2"/>
    <property type="match status" value="1"/>
</dbReference>
<dbReference type="PROSITE" id="PS51379">
    <property type="entry name" value="4FE4S_FER_2"/>
    <property type="match status" value="2"/>
</dbReference>
<proteinExistence type="predicted"/>
<evidence type="ECO:0000256" key="2">
    <source>
        <dbReference type="ARBA" id="ARBA00022485"/>
    </source>
</evidence>
<feature type="region of interest" description="Disordered" evidence="12">
    <location>
        <begin position="108"/>
        <end position="153"/>
    </location>
</feature>
<evidence type="ECO:0000256" key="12">
    <source>
        <dbReference type="SAM" id="MobiDB-lite"/>
    </source>
</evidence>
<keyword evidence="9" id="KW-0520">NAD</keyword>
<reference evidence="14" key="1">
    <citation type="submission" date="2018-05" db="EMBL/GenBank/DDBJ databases">
        <authorList>
            <person name="Lanie J.A."/>
            <person name="Ng W.-L."/>
            <person name="Kazmierczak K.M."/>
            <person name="Andrzejewski T.M."/>
            <person name="Davidsen T.M."/>
            <person name="Wayne K.J."/>
            <person name="Tettelin H."/>
            <person name="Glass J.I."/>
            <person name="Rusch D."/>
            <person name="Podicherti R."/>
            <person name="Tsui H.-C.T."/>
            <person name="Winkler M.E."/>
        </authorList>
    </citation>
    <scope>NUCLEOTIDE SEQUENCE</scope>
</reference>
<keyword evidence="3" id="KW-0874">Quinone</keyword>
<keyword evidence="4" id="KW-0479">Metal-binding</keyword>
<keyword evidence="11" id="KW-0472">Membrane</keyword>
<sequence length="153" mass="17281">MGFPALTWDGDVEEPYCTGCMVCIRECPTQCMTAEMKDNPLYPEESRRRKIVDTFEINLGRCIICGICVDVCSFDAIEMSHEHELSKYERNANRVDLQSLISMGRSYQQKVGWEPKNPGKNRGTPQVEESPHLATNDAEVTDSRSGEPMEGNE</sequence>
<accession>A0A381X5N9</accession>
<gene>
    <name evidence="14" type="ORF">METZ01_LOCUS112361</name>
</gene>
<evidence type="ECO:0000256" key="5">
    <source>
        <dbReference type="ARBA" id="ARBA00022737"/>
    </source>
</evidence>
<evidence type="ECO:0000256" key="3">
    <source>
        <dbReference type="ARBA" id="ARBA00022719"/>
    </source>
</evidence>
<dbReference type="GO" id="GO:0048038">
    <property type="term" value="F:quinone binding"/>
    <property type="evidence" value="ECO:0007669"/>
    <property type="project" value="UniProtKB-KW"/>
</dbReference>
<dbReference type="AlphaFoldDB" id="A0A381X5N9"/>
<keyword evidence="1" id="KW-1003">Cell membrane</keyword>
<evidence type="ECO:0000256" key="10">
    <source>
        <dbReference type="ARBA" id="ARBA00023075"/>
    </source>
</evidence>
<evidence type="ECO:0000256" key="11">
    <source>
        <dbReference type="ARBA" id="ARBA00023136"/>
    </source>
</evidence>
<evidence type="ECO:0000313" key="14">
    <source>
        <dbReference type="EMBL" id="SVA59507.1"/>
    </source>
</evidence>